<dbReference type="Gene3D" id="2.120.10.30">
    <property type="entry name" value="TolB, C-terminal domain"/>
    <property type="match status" value="1"/>
</dbReference>
<dbReference type="InterPro" id="IPR011042">
    <property type="entry name" value="6-blade_b-propeller_TolB-like"/>
</dbReference>
<dbReference type="RefSeq" id="WP_091989690.1">
    <property type="nucleotide sequence ID" value="NZ_FOLO01000052.1"/>
</dbReference>
<evidence type="ECO:0000313" key="3">
    <source>
        <dbReference type="Proteomes" id="UP000198862"/>
    </source>
</evidence>
<gene>
    <name evidence="2" type="ORF">SAMN02745724_04345</name>
</gene>
<dbReference type="EMBL" id="FOLO01000052">
    <property type="protein sequence ID" value="SFD37694.1"/>
    <property type="molecule type" value="Genomic_DNA"/>
</dbReference>
<dbReference type="Proteomes" id="UP000198862">
    <property type="component" value="Unassembled WGS sequence"/>
</dbReference>
<name>A0A1I1RTL9_9GAMM</name>
<reference evidence="2 3" key="1">
    <citation type="submission" date="2016-10" db="EMBL/GenBank/DDBJ databases">
        <authorList>
            <person name="de Groot N.N."/>
        </authorList>
    </citation>
    <scope>NUCLEOTIDE SEQUENCE [LARGE SCALE GENOMIC DNA]</scope>
    <source>
        <strain evidence="2 3">DSM 6059</strain>
    </source>
</reference>
<feature type="chain" id="PRO_5011577710" evidence="1">
    <location>
        <begin position="20"/>
        <end position="473"/>
    </location>
</feature>
<dbReference type="OrthoDB" id="9758793at2"/>
<dbReference type="Pfam" id="PF07676">
    <property type="entry name" value="PD40"/>
    <property type="match status" value="1"/>
</dbReference>
<keyword evidence="1" id="KW-0732">Signal</keyword>
<organism evidence="2 3">
    <name type="scientific">Pseudoalteromonas denitrificans DSM 6059</name>
    <dbReference type="NCBI Taxonomy" id="1123010"/>
    <lineage>
        <taxon>Bacteria</taxon>
        <taxon>Pseudomonadati</taxon>
        <taxon>Pseudomonadota</taxon>
        <taxon>Gammaproteobacteria</taxon>
        <taxon>Alteromonadales</taxon>
        <taxon>Pseudoalteromonadaceae</taxon>
        <taxon>Pseudoalteromonas</taxon>
    </lineage>
</organism>
<dbReference type="InterPro" id="IPR011659">
    <property type="entry name" value="WD40"/>
</dbReference>
<accession>A0A1I1RTL9</accession>
<feature type="signal peptide" evidence="1">
    <location>
        <begin position="1"/>
        <end position="19"/>
    </location>
</feature>
<sequence length="473" mass="55219">MRIKIFLLVMFLWAQTASSTLVSQLSSEQNDYSFNISSRYNLAVFARSDKNFKNATIWQTKITKNAHFEPPEMVVLGPREYSYSDPMLTADGETLLFVSDLPLNSQDKSNDYNIWQASWHKSKWQNIQPLPANINSDSDEFGPELHNGVLYFSSFRNGKLSLYQSNTITKAARVTPYQYIQHKRLSQSDITFSPDSNIALFWQRSKDKKDTILMMQRRTNKVWGKPIQMPASIQSKGEEFSPQFSPDGQWLYISSNRQTNQDKQFNIHKFATKNVFPSAWYQAHLAQVDISILANKKHMMSVRSFEYDLEIEQQETKVKEHIKISFNPFQISKIKEGHSYWTDGNSGYKQKTSGKKTTLTQAEIIRLQQTARYNFIYMFKHNKTKLFKQYAIKDETNQLYRVHAEGLNPFSILITQKKSNQTNTIKQLRYDDLAMGLEQDYQKIKGIYWPMKFEFLVNNKTIAKGQFSNIKIE</sequence>
<dbReference type="STRING" id="1123010.SAMN02745724_04345"/>
<dbReference type="SUPFAM" id="SSF82171">
    <property type="entry name" value="DPP6 N-terminal domain-like"/>
    <property type="match status" value="1"/>
</dbReference>
<evidence type="ECO:0000256" key="1">
    <source>
        <dbReference type="SAM" id="SignalP"/>
    </source>
</evidence>
<evidence type="ECO:0000313" key="2">
    <source>
        <dbReference type="EMBL" id="SFD37694.1"/>
    </source>
</evidence>
<protein>
    <submittedName>
        <fullName evidence="2">WD40-like Beta Propeller Repeat</fullName>
    </submittedName>
</protein>
<proteinExistence type="predicted"/>
<dbReference type="AlphaFoldDB" id="A0A1I1RTL9"/>
<keyword evidence="3" id="KW-1185">Reference proteome</keyword>